<dbReference type="EMBL" id="JAMRDG010000001">
    <property type="protein sequence ID" value="KAJ3705369.1"/>
    <property type="molecule type" value="Genomic_DNA"/>
</dbReference>
<sequence>MGEPLLIPTPTVISSTINTQSMPPNPAHSPNPNPNPNSNPNQTPLRCPRCDSSNTKFCYYNNYSLAQPRHFCKSCKRYWTRGGTLRNVPVGGGCRKNKRTKKQPSNSTPIASTKLDQPNWLSNSINHIFHQNSNYNSSLDGTLGFGGIVSAAGTSSSFDLQSQVGSLGFLGQSNQFQNLQQSGMIDEYPILGSSFLSSFKLPFEELNAVATAANCGNVGVSKEAKLQKESKIQWQIPCDNFMDPIGSNDAQVFNNPLPVYSNGGVGLSNSGNYGSSVAPLF</sequence>
<dbReference type="InterPro" id="IPR003851">
    <property type="entry name" value="Znf_Dof"/>
</dbReference>
<feature type="compositionally biased region" description="Polar residues" evidence="10">
    <location>
        <begin position="103"/>
        <end position="115"/>
    </location>
</feature>
<dbReference type="PANTHER" id="PTHR31992:SF141">
    <property type="entry name" value="DOF ZINC FINGER PROTEIN DOF1.4"/>
    <property type="match status" value="1"/>
</dbReference>
<evidence type="ECO:0000256" key="10">
    <source>
        <dbReference type="SAM" id="MobiDB-lite"/>
    </source>
</evidence>
<feature type="compositionally biased region" description="Pro residues" evidence="10">
    <location>
        <begin position="23"/>
        <end position="37"/>
    </location>
</feature>
<reference evidence="12 13" key="1">
    <citation type="journal article" date="2022" name="Cell">
        <title>Repeat-based holocentromeres influence genome architecture and karyotype evolution.</title>
        <authorList>
            <person name="Hofstatter P.G."/>
            <person name="Thangavel G."/>
            <person name="Lux T."/>
            <person name="Neumann P."/>
            <person name="Vondrak T."/>
            <person name="Novak P."/>
            <person name="Zhang M."/>
            <person name="Costa L."/>
            <person name="Castellani M."/>
            <person name="Scott A."/>
            <person name="Toegelov H."/>
            <person name="Fuchs J."/>
            <person name="Mata-Sucre Y."/>
            <person name="Dias Y."/>
            <person name="Vanzela A.L.L."/>
            <person name="Huettel B."/>
            <person name="Almeida C.C.S."/>
            <person name="Simkova H."/>
            <person name="Souza G."/>
            <person name="Pedrosa-Harand A."/>
            <person name="Macas J."/>
            <person name="Mayer K.F.X."/>
            <person name="Houben A."/>
            <person name="Marques A."/>
        </authorList>
    </citation>
    <scope>NUCLEOTIDE SEQUENCE [LARGE SCALE GENOMIC DNA]</scope>
    <source>
        <strain evidence="12">RhyTen1mFocal</strain>
    </source>
</reference>
<keyword evidence="1 9" id="KW-0479">Metal-binding</keyword>
<organism evidence="12 13">
    <name type="scientific">Rhynchospora tenuis</name>
    <dbReference type="NCBI Taxonomy" id="198213"/>
    <lineage>
        <taxon>Eukaryota</taxon>
        <taxon>Viridiplantae</taxon>
        <taxon>Streptophyta</taxon>
        <taxon>Embryophyta</taxon>
        <taxon>Tracheophyta</taxon>
        <taxon>Spermatophyta</taxon>
        <taxon>Magnoliopsida</taxon>
        <taxon>Liliopsida</taxon>
        <taxon>Poales</taxon>
        <taxon>Cyperaceae</taxon>
        <taxon>Cyperoideae</taxon>
        <taxon>Rhynchosporeae</taxon>
        <taxon>Rhynchospora</taxon>
    </lineage>
</organism>
<keyword evidence="7 8" id="KW-0539">Nucleus</keyword>
<dbReference type="GO" id="GO:0008270">
    <property type="term" value="F:zinc ion binding"/>
    <property type="evidence" value="ECO:0007669"/>
    <property type="project" value="UniProtKB-KW"/>
</dbReference>
<dbReference type="AlphaFoldDB" id="A0AAD6EY39"/>
<dbReference type="InterPro" id="IPR045174">
    <property type="entry name" value="Dof"/>
</dbReference>
<evidence type="ECO:0000256" key="6">
    <source>
        <dbReference type="ARBA" id="ARBA00023163"/>
    </source>
</evidence>
<accession>A0AAD6EY39</accession>
<evidence type="ECO:0000256" key="2">
    <source>
        <dbReference type="ARBA" id="ARBA00022771"/>
    </source>
</evidence>
<dbReference type="Proteomes" id="UP001210211">
    <property type="component" value="Unassembled WGS sequence"/>
</dbReference>
<evidence type="ECO:0000256" key="5">
    <source>
        <dbReference type="ARBA" id="ARBA00023125"/>
    </source>
</evidence>
<keyword evidence="4 9" id="KW-0805">Transcription regulation</keyword>
<feature type="region of interest" description="Disordered" evidence="10">
    <location>
        <begin position="90"/>
        <end position="115"/>
    </location>
</feature>
<dbReference type="PANTHER" id="PTHR31992">
    <property type="entry name" value="DOF ZINC FINGER PROTEIN DOF1.4-RELATED"/>
    <property type="match status" value="1"/>
</dbReference>
<gene>
    <name evidence="12" type="ORF">LUZ61_009074</name>
</gene>
<evidence type="ECO:0000313" key="13">
    <source>
        <dbReference type="Proteomes" id="UP001210211"/>
    </source>
</evidence>
<dbReference type="GO" id="GO:0003677">
    <property type="term" value="F:DNA binding"/>
    <property type="evidence" value="ECO:0007669"/>
    <property type="project" value="UniProtKB-UniRule"/>
</dbReference>
<evidence type="ECO:0000256" key="1">
    <source>
        <dbReference type="ARBA" id="ARBA00022723"/>
    </source>
</evidence>
<comment type="caution">
    <text evidence="12">The sequence shown here is derived from an EMBL/GenBank/DDBJ whole genome shotgun (WGS) entry which is preliminary data.</text>
</comment>
<feature type="region of interest" description="Disordered" evidence="10">
    <location>
        <begin position="15"/>
        <end position="46"/>
    </location>
</feature>
<feature type="domain" description="Dof-type" evidence="11">
    <location>
        <begin position="45"/>
        <end position="99"/>
    </location>
</feature>
<dbReference type="GO" id="GO:0005634">
    <property type="term" value="C:nucleus"/>
    <property type="evidence" value="ECO:0007669"/>
    <property type="project" value="UniProtKB-SubCell"/>
</dbReference>
<keyword evidence="13" id="KW-1185">Reference proteome</keyword>
<evidence type="ECO:0000256" key="8">
    <source>
        <dbReference type="PROSITE-ProRule" id="PRU00071"/>
    </source>
</evidence>
<proteinExistence type="predicted"/>
<evidence type="ECO:0000259" key="11">
    <source>
        <dbReference type="PROSITE" id="PS50884"/>
    </source>
</evidence>
<keyword evidence="5 8" id="KW-0238">DNA-binding</keyword>
<comment type="function">
    <text evidence="9">Transcription factor that binds specifically to a 5'-AA[AG]G-3' consensus core sequence.</text>
</comment>
<evidence type="ECO:0000256" key="7">
    <source>
        <dbReference type="ARBA" id="ARBA00023242"/>
    </source>
</evidence>
<dbReference type="PROSITE" id="PS50884">
    <property type="entry name" value="ZF_DOF_2"/>
    <property type="match status" value="1"/>
</dbReference>
<keyword evidence="3 9" id="KW-0862">Zinc</keyword>
<keyword evidence="6 9" id="KW-0804">Transcription</keyword>
<name>A0AAD6EY39_9POAL</name>
<evidence type="ECO:0000256" key="3">
    <source>
        <dbReference type="ARBA" id="ARBA00022833"/>
    </source>
</evidence>
<comment type="subcellular location">
    <subcellularLocation>
        <location evidence="8 9">Nucleus</location>
    </subcellularLocation>
</comment>
<dbReference type="PROSITE" id="PS01361">
    <property type="entry name" value="ZF_DOF_1"/>
    <property type="match status" value="1"/>
</dbReference>
<evidence type="ECO:0000256" key="9">
    <source>
        <dbReference type="RuleBase" id="RU369094"/>
    </source>
</evidence>
<dbReference type="GO" id="GO:0003700">
    <property type="term" value="F:DNA-binding transcription factor activity"/>
    <property type="evidence" value="ECO:0007669"/>
    <property type="project" value="UniProtKB-UniRule"/>
</dbReference>
<keyword evidence="2 8" id="KW-0863">Zinc-finger</keyword>
<dbReference type="Pfam" id="PF02701">
    <property type="entry name" value="Zn_ribbon_Dof"/>
    <property type="match status" value="1"/>
</dbReference>
<evidence type="ECO:0000313" key="12">
    <source>
        <dbReference type="EMBL" id="KAJ3705369.1"/>
    </source>
</evidence>
<protein>
    <recommendedName>
        <fullName evidence="9">Dof zinc finger protein</fullName>
    </recommendedName>
</protein>
<evidence type="ECO:0000256" key="4">
    <source>
        <dbReference type="ARBA" id="ARBA00023015"/>
    </source>
</evidence>